<evidence type="ECO:0000313" key="1">
    <source>
        <dbReference type="EMBL" id="UPV79195.1"/>
    </source>
</evidence>
<dbReference type="Proteomes" id="UP000830837">
    <property type="component" value="Chromosome"/>
</dbReference>
<proteinExistence type="predicted"/>
<reference evidence="1" key="1">
    <citation type="submission" date="2022-04" db="EMBL/GenBank/DDBJ databases">
        <title>Complete genome of Bacillus.</title>
        <authorList>
            <person name="Kong X."/>
            <person name="Hou M."/>
        </authorList>
    </citation>
    <scope>NUCLEOTIDE SEQUENCE</scope>
    <source>
        <strain evidence="1">A78.1</strain>
    </source>
</reference>
<sequence length="223" mass="24953">MSEEYIKVESVNKIIKKNIVLKNINLSLKKGMIYGFRGPNGSGKTMLFRVLAGLVKPSEGKVIIGGKELHKNISFPESVGILIEYPGFIPEYTGFANLKLLSMIQNKINDHEVSAVISRVGLDPNDKRKYKKYSLGMKQRLGIAQAIMENPELLILDEPTNALDEEAVKTVHQLLSSLKNEGKTILVASHDRETLQKISDVIYDIESGKIVKETMIDKEKKND</sequence>
<gene>
    <name evidence="1" type="ORF">M0696_20820</name>
</gene>
<name>A0ACD3ZZ29_9BACI</name>
<organism evidence="1 2">
    <name type="scientific">Bacillus rugosus</name>
    <dbReference type="NCBI Taxonomy" id="2715209"/>
    <lineage>
        <taxon>Bacteria</taxon>
        <taxon>Bacillati</taxon>
        <taxon>Bacillota</taxon>
        <taxon>Bacilli</taxon>
        <taxon>Bacillales</taxon>
        <taxon>Bacillaceae</taxon>
        <taxon>Bacillus</taxon>
    </lineage>
</organism>
<keyword evidence="2" id="KW-1185">Reference proteome</keyword>
<dbReference type="EMBL" id="CP096590">
    <property type="protein sequence ID" value="UPV79195.1"/>
    <property type="molecule type" value="Genomic_DNA"/>
</dbReference>
<keyword evidence="1" id="KW-0547">Nucleotide-binding</keyword>
<accession>A0ACD3ZZ29</accession>
<evidence type="ECO:0000313" key="2">
    <source>
        <dbReference type="Proteomes" id="UP000830837"/>
    </source>
</evidence>
<protein>
    <submittedName>
        <fullName evidence="1">ATP-binding cassette domain-containing protein</fullName>
    </submittedName>
</protein>
<keyword evidence="1" id="KW-0067">ATP-binding</keyword>